<name>A0AAE1YEC5_9LAMI</name>
<feature type="region of interest" description="Disordered" evidence="1">
    <location>
        <begin position="80"/>
        <end position="112"/>
    </location>
</feature>
<evidence type="ECO:0000313" key="2">
    <source>
        <dbReference type="EMBL" id="KAK4428512.1"/>
    </source>
</evidence>
<gene>
    <name evidence="2" type="ORF">Salat_1150900</name>
</gene>
<dbReference type="Proteomes" id="UP001293254">
    <property type="component" value="Unassembled WGS sequence"/>
</dbReference>
<dbReference type="AlphaFoldDB" id="A0AAE1YEC5"/>
<feature type="compositionally biased region" description="Low complexity" evidence="1">
    <location>
        <begin position="97"/>
        <end position="107"/>
    </location>
</feature>
<evidence type="ECO:0000256" key="1">
    <source>
        <dbReference type="SAM" id="MobiDB-lite"/>
    </source>
</evidence>
<proteinExistence type="predicted"/>
<keyword evidence="3" id="KW-1185">Reference proteome</keyword>
<reference evidence="2" key="2">
    <citation type="journal article" date="2024" name="Plant">
        <title>Genomic evolution and insights into agronomic trait innovations of Sesamum species.</title>
        <authorList>
            <person name="Miao H."/>
            <person name="Wang L."/>
            <person name="Qu L."/>
            <person name="Liu H."/>
            <person name="Sun Y."/>
            <person name="Le M."/>
            <person name="Wang Q."/>
            <person name="Wei S."/>
            <person name="Zheng Y."/>
            <person name="Lin W."/>
            <person name="Duan Y."/>
            <person name="Cao H."/>
            <person name="Xiong S."/>
            <person name="Wang X."/>
            <person name="Wei L."/>
            <person name="Li C."/>
            <person name="Ma Q."/>
            <person name="Ju M."/>
            <person name="Zhao R."/>
            <person name="Li G."/>
            <person name="Mu C."/>
            <person name="Tian Q."/>
            <person name="Mei H."/>
            <person name="Zhang T."/>
            <person name="Gao T."/>
            <person name="Zhang H."/>
        </authorList>
    </citation>
    <scope>NUCLEOTIDE SEQUENCE</scope>
    <source>
        <strain evidence="2">3651</strain>
    </source>
</reference>
<evidence type="ECO:0000313" key="3">
    <source>
        <dbReference type="Proteomes" id="UP001293254"/>
    </source>
</evidence>
<feature type="region of interest" description="Disordered" evidence="1">
    <location>
        <begin position="30"/>
        <end position="66"/>
    </location>
</feature>
<accession>A0AAE1YEC5</accession>
<sequence length="215" mass="23578">MAARAAMMANEARQRQEELVAIGRAARVEVDLEPTDVPPTPHAGVPDQDLPSMPNEGHQAPEVVRSPSPALDVAPLRESIPALRVPGGEPPLRKLSRSQSSRSSMRSKQNDPLCPQLVMGPLLIPFIGSLRREDMRLSLLKDNEEVVVGGSAELRSPVFMGVDAFSHLSPGTIDKSTHRLGMRYKCLDRAREEINHTLKLITQLPPGETPLIPDW</sequence>
<comment type="caution">
    <text evidence="2">The sequence shown here is derived from an EMBL/GenBank/DDBJ whole genome shotgun (WGS) entry which is preliminary data.</text>
</comment>
<reference evidence="2" key="1">
    <citation type="submission" date="2020-06" db="EMBL/GenBank/DDBJ databases">
        <authorList>
            <person name="Li T."/>
            <person name="Hu X."/>
            <person name="Zhang T."/>
            <person name="Song X."/>
            <person name="Zhang H."/>
            <person name="Dai N."/>
            <person name="Sheng W."/>
            <person name="Hou X."/>
            <person name="Wei L."/>
        </authorList>
    </citation>
    <scope>NUCLEOTIDE SEQUENCE</scope>
    <source>
        <strain evidence="2">3651</strain>
        <tissue evidence="2">Leaf</tissue>
    </source>
</reference>
<dbReference type="EMBL" id="JACGWO010000004">
    <property type="protein sequence ID" value="KAK4428512.1"/>
    <property type="molecule type" value="Genomic_DNA"/>
</dbReference>
<protein>
    <submittedName>
        <fullName evidence="2">Uncharacterized protein</fullName>
    </submittedName>
</protein>
<organism evidence="2 3">
    <name type="scientific">Sesamum alatum</name>
    <dbReference type="NCBI Taxonomy" id="300844"/>
    <lineage>
        <taxon>Eukaryota</taxon>
        <taxon>Viridiplantae</taxon>
        <taxon>Streptophyta</taxon>
        <taxon>Embryophyta</taxon>
        <taxon>Tracheophyta</taxon>
        <taxon>Spermatophyta</taxon>
        <taxon>Magnoliopsida</taxon>
        <taxon>eudicotyledons</taxon>
        <taxon>Gunneridae</taxon>
        <taxon>Pentapetalae</taxon>
        <taxon>asterids</taxon>
        <taxon>lamiids</taxon>
        <taxon>Lamiales</taxon>
        <taxon>Pedaliaceae</taxon>
        <taxon>Sesamum</taxon>
    </lineage>
</organism>